<dbReference type="EMBL" id="FOLB01000001">
    <property type="protein sequence ID" value="SFB74914.1"/>
    <property type="molecule type" value="Genomic_DNA"/>
</dbReference>
<name>A0A1I1DJ98_9ACTN</name>
<evidence type="ECO:0000313" key="1">
    <source>
        <dbReference type="EMBL" id="SFB74914.1"/>
    </source>
</evidence>
<dbReference type="SUPFAM" id="SSF52540">
    <property type="entry name" value="P-loop containing nucleoside triphosphate hydrolases"/>
    <property type="match status" value="1"/>
</dbReference>
<dbReference type="RefSeq" id="WP_091119347.1">
    <property type="nucleotide sequence ID" value="NZ_FOLB01000001.1"/>
</dbReference>
<proteinExistence type="predicted"/>
<gene>
    <name evidence="1" type="ORF">SAMN04487968_101296</name>
</gene>
<evidence type="ECO:0000313" key="2">
    <source>
        <dbReference type="Proteomes" id="UP000198832"/>
    </source>
</evidence>
<dbReference type="AlphaFoldDB" id="A0A1I1DJ98"/>
<dbReference type="STRING" id="574651.SAMN04487968_101296"/>
<dbReference type="Proteomes" id="UP000198832">
    <property type="component" value="Unassembled WGS sequence"/>
</dbReference>
<evidence type="ECO:0008006" key="3">
    <source>
        <dbReference type="Google" id="ProtNLM"/>
    </source>
</evidence>
<dbReference type="OrthoDB" id="5144031at2"/>
<keyword evidence="2" id="KW-1185">Reference proteome</keyword>
<reference evidence="1 2" key="1">
    <citation type="submission" date="2016-10" db="EMBL/GenBank/DDBJ databases">
        <authorList>
            <person name="de Groot N.N."/>
        </authorList>
    </citation>
    <scope>NUCLEOTIDE SEQUENCE [LARGE SCALE GENOMIC DNA]</scope>
    <source>
        <strain evidence="1 2">CGMCC 1.7056</strain>
    </source>
</reference>
<accession>A0A1I1DJ98</accession>
<protein>
    <recommendedName>
        <fullName evidence="3">Sulfotransferase family protein</fullName>
    </recommendedName>
</protein>
<dbReference type="InterPro" id="IPR027417">
    <property type="entry name" value="P-loop_NTPase"/>
</dbReference>
<sequence>MTQRVVLHVGTMKSGTTSLQALLFANRQVLAEQGVLVPGQAWRDQVAAVREVIRTGAADGPAWSALADQVSAWSGTAVLSMEYLGTFSKRQVAAVVGSFPDRRVEVVVTARDLNRQLASMWQETVQNGRAWGWEDYLRSAHRARPRPGRRDRHLTEAGRTFWRQQDLVRITRRWAEAVGDGAVTLVAVPPPGAPHAELTARFGRVVGFDPTGLAPGPVSNASVGAASAQLLQLVNARLVELGIATSDGKPVRKELLAKRVLGGRARSEPKIGLPVARWVRSYAAGMVEQLRADDLRLEGEWSDLTPVEVPGTDPTKVAETEVVAAAHDGFDGLRALLAERRPEPSDRPGLPEWPASRAVGQREAVEVLARLLEAALAPV</sequence>
<organism evidence="1 2">
    <name type="scientific">Nocardioides terrae</name>
    <dbReference type="NCBI Taxonomy" id="574651"/>
    <lineage>
        <taxon>Bacteria</taxon>
        <taxon>Bacillati</taxon>
        <taxon>Actinomycetota</taxon>
        <taxon>Actinomycetes</taxon>
        <taxon>Propionibacteriales</taxon>
        <taxon>Nocardioidaceae</taxon>
        <taxon>Nocardioides</taxon>
    </lineage>
</organism>
<dbReference type="Gene3D" id="3.40.50.300">
    <property type="entry name" value="P-loop containing nucleotide triphosphate hydrolases"/>
    <property type="match status" value="1"/>
</dbReference>